<evidence type="ECO:0000259" key="1">
    <source>
        <dbReference type="Pfam" id="PF07596"/>
    </source>
</evidence>
<protein>
    <recommendedName>
        <fullName evidence="1">DUF1559 domain-containing protein</fullName>
    </recommendedName>
</protein>
<dbReference type="SUPFAM" id="SSF54523">
    <property type="entry name" value="Pili subunits"/>
    <property type="match status" value="1"/>
</dbReference>
<dbReference type="RefSeq" id="WP_083712903.1">
    <property type="nucleotide sequence ID" value="NZ_CP019082.1"/>
</dbReference>
<dbReference type="PANTHER" id="PTHR30093">
    <property type="entry name" value="GENERAL SECRETION PATHWAY PROTEIN G"/>
    <property type="match status" value="1"/>
</dbReference>
<evidence type="ECO:0000313" key="3">
    <source>
        <dbReference type="Proteomes" id="UP000186309"/>
    </source>
</evidence>
<dbReference type="OrthoDB" id="255848at2"/>
<gene>
    <name evidence="2" type="ORF">BSF38_02527</name>
</gene>
<name>A0A1U7CQ07_9BACT</name>
<reference evidence="3" key="1">
    <citation type="submission" date="2016-12" db="EMBL/GenBank/DDBJ databases">
        <title>Comparative genomics of four Isosphaeraceae planctomycetes: a common pool of plasmids and glycoside hydrolase genes.</title>
        <authorList>
            <person name="Ivanova A."/>
        </authorList>
    </citation>
    <scope>NUCLEOTIDE SEQUENCE [LARGE SCALE GENOMIC DNA]</scope>
    <source>
        <strain evidence="3">PX4</strain>
    </source>
</reference>
<dbReference type="InterPro" id="IPR027558">
    <property type="entry name" value="Pre_pil_HX9DG_C"/>
</dbReference>
<dbReference type="PROSITE" id="PS00409">
    <property type="entry name" value="PROKAR_NTER_METHYL"/>
    <property type="match status" value="1"/>
</dbReference>
<keyword evidence="3" id="KW-1185">Reference proteome</keyword>
<dbReference type="STRING" id="1387353.BSF38_02527"/>
<dbReference type="Pfam" id="PF07596">
    <property type="entry name" value="SBP_bac_10"/>
    <property type="match status" value="1"/>
</dbReference>
<dbReference type="InterPro" id="IPR045584">
    <property type="entry name" value="Pilin-like"/>
</dbReference>
<dbReference type="PANTHER" id="PTHR30093:SF2">
    <property type="entry name" value="TYPE II SECRETION SYSTEM PROTEIN H"/>
    <property type="match status" value="1"/>
</dbReference>
<dbReference type="Proteomes" id="UP000186309">
    <property type="component" value="Chromosome"/>
</dbReference>
<proteinExistence type="predicted"/>
<feature type="domain" description="DUF1559" evidence="1">
    <location>
        <begin position="39"/>
        <end position="331"/>
    </location>
</feature>
<dbReference type="InterPro" id="IPR012902">
    <property type="entry name" value="N_methyl_site"/>
</dbReference>
<dbReference type="KEGG" id="pbor:BSF38_02527"/>
<dbReference type="Gene3D" id="3.30.700.10">
    <property type="entry name" value="Glycoprotein, Type 4 Pilin"/>
    <property type="match status" value="1"/>
</dbReference>
<sequence length="351" mass="37405">MNMKIKRNDARPRGFTLIELLVVIAIIAVLIALLLPAVQAAREAARRVQCVNNMKQIGLALHNYHEAMNVFPPGYVSSVLAGVTDPCDQDAENQISVDRGSGWAWGSMILPHMEQQNVFNAVNFGLSVAYAANYTCSTTVVSGYLCPSDAGGPDLVPVFKDPPDPANPGTYSGAAIDDTVARGNYVGMFGVGEICANSGSTNLPNQGSNGQASGLFYRNSRVGVAAIIDGTSNTIAVGERSHNLSYVTWTARSIDGWLGKTSLVEGGTDKFNPSPEECWTQVLGPAGLEDGSRTPNDPEAHVEDYWSRHPGGVNFLFADGSVHFLKDSINPVPWRALATRASGEVVSSDAY</sequence>
<dbReference type="EMBL" id="CP019082">
    <property type="protein sequence ID" value="APW61024.1"/>
    <property type="molecule type" value="Genomic_DNA"/>
</dbReference>
<organism evidence="2 3">
    <name type="scientific">Paludisphaera borealis</name>
    <dbReference type="NCBI Taxonomy" id="1387353"/>
    <lineage>
        <taxon>Bacteria</taxon>
        <taxon>Pseudomonadati</taxon>
        <taxon>Planctomycetota</taxon>
        <taxon>Planctomycetia</taxon>
        <taxon>Isosphaerales</taxon>
        <taxon>Isosphaeraceae</taxon>
        <taxon>Paludisphaera</taxon>
    </lineage>
</organism>
<dbReference type="NCBIfam" id="TIGR02532">
    <property type="entry name" value="IV_pilin_GFxxxE"/>
    <property type="match status" value="1"/>
</dbReference>
<evidence type="ECO:0000313" key="2">
    <source>
        <dbReference type="EMBL" id="APW61024.1"/>
    </source>
</evidence>
<accession>A0A1U7CQ07</accession>
<dbReference type="AlphaFoldDB" id="A0A1U7CQ07"/>
<dbReference type="Pfam" id="PF07963">
    <property type="entry name" value="N_methyl"/>
    <property type="match status" value="1"/>
</dbReference>
<dbReference type="NCBIfam" id="TIGR04294">
    <property type="entry name" value="pre_pil_HX9DG"/>
    <property type="match status" value="1"/>
</dbReference>
<dbReference type="InterPro" id="IPR011453">
    <property type="entry name" value="DUF1559"/>
</dbReference>